<dbReference type="GO" id="GO:0006952">
    <property type="term" value="P:defense response"/>
    <property type="evidence" value="ECO:0007669"/>
    <property type="project" value="UniProtKB-KW"/>
</dbReference>
<keyword evidence="3 8" id="KW-0812">Transmembrane</keyword>
<dbReference type="Pfam" id="PF03094">
    <property type="entry name" value="Mlo"/>
    <property type="match status" value="2"/>
</dbReference>
<dbReference type="PANTHER" id="PTHR31942">
    <property type="entry name" value="MLO-LIKE PROTEIN 1"/>
    <property type="match status" value="1"/>
</dbReference>
<gene>
    <name evidence="9" type="ORF">WN944_015591</name>
</gene>
<feature type="transmembrane region" description="Helical" evidence="8">
    <location>
        <begin position="206"/>
        <end position="224"/>
    </location>
</feature>
<evidence type="ECO:0000256" key="7">
    <source>
        <dbReference type="ARBA" id="ARBA00023265"/>
    </source>
</evidence>
<protein>
    <recommendedName>
        <fullName evidence="11">MLO-like protein</fullName>
    </recommendedName>
</protein>
<dbReference type="EMBL" id="JBCGBO010000005">
    <property type="protein sequence ID" value="KAK9200394.1"/>
    <property type="molecule type" value="Genomic_DNA"/>
</dbReference>
<dbReference type="Proteomes" id="UP001428341">
    <property type="component" value="Unassembled WGS sequence"/>
</dbReference>
<evidence type="ECO:0000313" key="9">
    <source>
        <dbReference type="EMBL" id="KAK9200394.1"/>
    </source>
</evidence>
<name>A0AAP0M7W5_9ROSI</name>
<evidence type="ECO:0000256" key="3">
    <source>
        <dbReference type="ARBA" id="ARBA00022692"/>
    </source>
</evidence>
<proteinExistence type="inferred from homology"/>
<keyword evidence="5 8" id="KW-1133">Transmembrane helix</keyword>
<evidence type="ECO:0000256" key="8">
    <source>
        <dbReference type="SAM" id="Phobius"/>
    </source>
</evidence>
<accession>A0AAP0M7W5</accession>
<keyword evidence="10" id="KW-1185">Reference proteome</keyword>
<sequence length="391" mass="45393">MAGTGTTIEYTPTWVVGGVCSVILLKKKNQRNLYEALQKIKEELMLLGFISLLLTVCQGFISKICIPKKLAKTWLPCRENQRTKLHPIHGIKKDDLEFLSNPSFHFHPRVGRHLLAVESGEYYCKKQIRQWRKWEESIIEELQASENPVLERKLTNVREHDFVKNRFLGVGKRHAIIGWMNHCRTNPKFNFHNYVTRAFEADFKKVVGISWHLWVIVVIFLLANVQDLHAYFWISFVPLILLICVGTKLQHILTQLAQDVAEKHMAVEGDLVVKPSDDHFWLHKPKLVLTLIHIILFQNSFELAVFFWILVLCSYSILPLYAIVVQMGSKFKKAIFKENIQEGLIHWAKKARKNIERRNRLDGNLSRSSSLASMLSRSYSSTFSSFRKPSN</sequence>
<keyword evidence="4" id="KW-0611">Plant defense</keyword>
<comment type="caution">
    <text evidence="9">The sequence shown here is derived from an EMBL/GenBank/DDBJ whole genome shotgun (WGS) entry which is preliminary data.</text>
</comment>
<evidence type="ECO:0000256" key="2">
    <source>
        <dbReference type="ARBA" id="ARBA00006574"/>
    </source>
</evidence>
<keyword evidence="7" id="KW-0568">Pathogenesis-related protein</keyword>
<comment type="similarity">
    <text evidence="2">Belongs to the MLO family.</text>
</comment>
<feature type="transmembrane region" description="Helical" evidence="8">
    <location>
        <begin position="44"/>
        <end position="66"/>
    </location>
</feature>
<feature type="transmembrane region" description="Helical" evidence="8">
    <location>
        <begin position="230"/>
        <end position="249"/>
    </location>
</feature>
<dbReference type="InterPro" id="IPR004326">
    <property type="entry name" value="Mlo"/>
</dbReference>
<evidence type="ECO:0000256" key="5">
    <source>
        <dbReference type="ARBA" id="ARBA00022989"/>
    </source>
</evidence>
<dbReference type="GO" id="GO:0016020">
    <property type="term" value="C:membrane"/>
    <property type="evidence" value="ECO:0007669"/>
    <property type="project" value="UniProtKB-SubCell"/>
</dbReference>
<evidence type="ECO:0008006" key="11">
    <source>
        <dbReference type="Google" id="ProtNLM"/>
    </source>
</evidence>
<organism evidence="9 10">
    <name type="scientific">Citrus x changshan-huyou</name>
    <dbReference type="NCBI Taxonomy" id="2935761"/>
    <lineage>
        <taxon>Eukaryota</taxon>
        <taxon>Viridiplantae</taxon>
        <taxon>Streptophyta</taxon>
        <taxon>Embryophyta</taxon>
        <taxon>Tracheophyta</taxon>
        <taxon>Spermatophyta</taxon>
        <taxon>Magnoliopsida</taxon>
        <taxon>eudicotyledons</taxon>
        <taxon>Gunneridae</taxon>
        <taxon>Pentapetalae</taxon>
        <taxon>rosids</taxon>
        <taxon>malvids</taxon>
        <taxon>Sapindales</taxon>
        <taxon>Rutaceae</taxon>
        <taxon>Aurantioideae</taxon>
        <taxon>Citrus</taxon>
    </lineage>
</organism>
<comment type="subcellular location">
    <subcellularLocation>
        <location evidence="1">Membrane</location>
        <topology evidence="1">Multi-pass membrane protein</topology>
    </subcellularLocation>
</comment>
<reference evidence="9 10" key="1">
    <citation type="submission" date="2024-05" db="EMBL/GenBank/DDBJ databases">
        <title>Haplotype-resolved chromosome-level genome assembly of Huyou (Citrus changshanensis).</title>
        <authorList>
            <person name="Miao C."/>
            <person name="Chen W."/>
            <person name="Wu Y."/>
            <person name="Wang L."/>
            <person name="Zhao S."/>
            <person name="Grierson D."/>
            <person name="Xu C."/>
            <person name="Chen K."/>
        </authorList>
    </citation>
    <scope>NUCLEOTIDE SEQUENCE [LARGE SCALE GENOMIC DNA]</scope>
    <source>
        <strain evidence="9">01-14</strain>
        <tissue evidence="9">Leaf</tissue>
    </source>
</reference>
<dbReference type="AlphaFoldDB" id="A0AAP0M7W5"/>
<evidence type="ECO:0000256" key="1">
    <source>
        <dbReference type="ARBA" id="ARBA00004141"/>
    </source>
</evidence>
<evidence type="ECO:0000313" key="10">
    <source>
        <dbReference type="Proteomes" id="UP001428341"/>
    </source>
</evidence>
<evidence type="ECO:0000256" key="6">
    <source>
        <dbReference type="ARBA" id="ARBA00023136"/>
    </source>
</evidence>
<evidence type="ECO:0000256" key="4">
    <source>
        <dbReference type="ARBA" id="ARBA00022821"/>
    </source>
</evidence>
<feature type="transmembrane region" description="Helical" evidence="8">
    <location>
        <begin position="303"/>
        <end position="324"/>
    </location>
</feature>
<keyword evidence="6 8" id="KW-0472">Membrane</keyword>
<dbReference type="PANTHER" id="PTHR31942:SF74">
    <property type="entry name" value="MLO-LIKE PROTEIN 15"/>
    <property type="match status" value="1"/>
</dbReference>